<dbReference type="EMBL" id="JACYTN010000002">
    <property type="protein sequence ID" value="MBD8497756.1"/>
    <property type="molecule type" value="Genomic_DNA"/>
</dbReference>
<feature type="domain" description="Copper amine oxidase-like N-terminal" evidence="4">
    <location>
        <begin position="38"/>
        <end position="145"/>
    </location>
</feature>
<protein>
    <submittedName>
        <fullName evidence="5">Family 10 glycosylhydrolase</fullName>
    </submittedName>
</protein>
<dbReference type="SUPFAM" id="SSF55383">
    <property type="entry name" value="Copper amine oxidase, domain N"/>
    <property type="match status" value="1"/>
</dbReference>
<dbReference type="Pfam" id="PF07833">
    <property type="entry name" value="Cu_amine_oxidN1"/>
    <property type="match status" value="1"/>
</dbReference>
<accession>A0ABR9AV39</accession>
<dbReference type="InterPro" id="IPR052177">
    <property type="entry name" value="Divisome_Glycosyl_Hydrolase"/>
</dbReference>
<dbReference type="SUPFAM" id="SSF51445">
    <property type="entry name" value="(Trans)glycosidases"/>
    <property type="match status" value="1"/>
</dbReference>
<dbReference type="PANTHER" id="PTHR43405:SF1">
    <property type="entry name" value="GLYCOSYL HYDROLASE DIGH"/>
    <property type="match status" value="1"/>
</dbReference>
<dbReference type="RefSeq" id="WP_192024138.1">
    <property type="nucleotide sequence ID" value="NZ_JACYTN010000002.1"/>
</dbReference>
<name>A0ABR9AV39_9BACL</name>
<dbReference type="InterPro" id="IPR003790">
    <property type="entry name" value="GHL10"/>
</dbReference>
<dbReference type="InterPro" id="IPR012854">
    <property type="entry name" value="Cu_amine_oxidase-like_N"/>
</dbReference>
<keyword evidence="6" id="KW-1185">Reference proteome</keyword>
<evidence type="ECO:0000313" key="6">
    <source>
        <dbReference type="Proteomes" id="UP000634529"/>
    </source>
</evidence>
<organism evidence="5 6">
    <name type="scientific">Paenibacillus arenosi</name>
    <dbReference type="NCBI Taxonomy" id="2774142"/>
    <lineage>
        <taxon>Bacteria</taxon>
        <taxon>Bacillati</taxon>
        <taxon>Bacillota</taxon>
        <taxon>Bacilli</taxon>
        <taxon>Bacillales</taxon>
        <taxon>Paenibacillaceae</taxon>
        <taxon>Paenibacillus</taxon>
    </lineage>
</organism>
<sequence>MNIKKRIVVIACTAALLSTAIMPMQAFAQKSNEIKILLNDQRLKSDVPPYIIPSKNVTMMPFRSIGEGIGATVDWNPASKEVMFEKNGRTIVLKEGSDSAMVDGQQKSLDVSAQMKAGRVMVPLRFVSENLGVAVQWDAKSRTVVMTMEDGEVIEIPAVRGTWISTVYNIDWPSDPRKSFNAEKQKQEYTAMLDKLQQTGLNTVFVQVRPTADAFYPSTMLPWSEWLTGKQGKDPGYDPLAFMIEETHKRGMQFHAWFNPYRISVQGDVNKLVPTHPARKNPNWVVKHSDKLLFDPGVPAAREFILDSIMEVVENYNIDGIHLDDYFYPYGQEREPFKDDASYRTYNKVFNNKNDWRRNNVNLFVQELSERIEKTKPNVSFGISPFGVWRNKSVDPTGSATKAGVTSYDSLHADVRKWIQSSWIDYVAPQVYWHIGHNAASYDTVTDWWIKETEGTDVDLYIGHAAYKLADPKEKQHWTSAEILIEQLRYNERYKEDIEGSIFFSAADIMKNTKQVADELSSYYAEQDAEKKQ</sequence>
<gene>
    <name evidence="5" type="ORF">IFO66_05485</name>
</gene>
<reference evidence="5 6" key="1">
    <citation type="submission" date="2020-09" db="EMBL/GenBank/DDBJ databases">
        <title>Paenibacillus sp. CAU 1523 isolated from sand of Haeundae Beach.</title>
        <authorList>
            <person name="Kim W."/>
        </authorList>
    </citation>
    <scope>NUCLEOTIDE SEQUENCE [LARGE SCALE GENOMIC DNA]</scope>
    <source>
        <strain evidence="5 6">CAU 1523</strain>
    </source>
</reference>
<evidence type="ECO:0000313" key="5">
    <source>
        <dbReference type="EMBL" id="MBD8497756.1"/>
    </source>
</evidence>
<evidence type="ECO:0000259" key="3">
    <source>
        <dbReference type="Pfam" id="PF02638"/>
    </source>
</evidence>
<proteinExistence type="predicted"/>
<keyword evidence="1 2" id="KW-0732">Signal</keyword>
<dbReference type="Gene3D" id="3.30.457.10">
    <property type="entry name" value="Copper amine oxidase-like, N-terminal domain"/>
    <property type="match status" value="1"/>
</dbReference>
<dbReference type="InterPro" id="IPR017853">
    <property type="entry name" value="GH"/>
</dbReference>
<dbReference type="InterPro" id="IPR036582">
    <property type="entry name" value="Mao_N_sf"/>
</dbReference>
<feature type="domain" description="Glycosyl hydrolase-like 10" evidence="3">
    <location>
        <begin position="159"/>
        <end position="476"/>
    </location>
</feature>
<evidence type="ECO:0000259" key="4">
    <source>
        <dbReference type="Pfam" id="PF07833"/>
    </source>
</evidence>
<dbReference type="Proteomes" id="UP000634529">
    <property type="component" value="Unassembled WGS sequence"/>
</dbReference>
<evidence type="ECO:0000256" key="1">
    <source>
        <dbReference type="ARBA" id="ARBA00022729"/>
    </source>
</evidence>
<feature type="signal peptide" evidence="2">
    <location>
        <begin position="1"/>
        <end position="28"/>
    </location>
</feature>
<dbReference type="Pfam" id="PF02638">
    <property type="entry name" value="GHL10"/>
    <property type="match status" value="1"/>
</dbReference>
<comment type="caution">
    <text evidence="5">The sequence shown here is derived from an EMBL/GenBank/DDBJ whole genome shotgun (WGS) entry which is preliminary data.</text>
</comment>
<dbReference type="Gene3D" id="3.20.20.80">
    <property type="entry name" value="Glycosidases"/>
    <property type="match status" value="1"/>
</dbReference>
<dbReference type="PANTHER" id="PTHR43405">
    <property type="entry name" value="GLYCOSYL HYDROLASE DIGH"/>
    <property type="match status" value="1"/>
</dbReference>
<evidence type="ECO:0000256" key="2">
    <source>
        <dbReference type="SAM" id="SignalP"/>
    </source>
</evidence>
<feature type="chain" id="PRO_5047210032" evidence="2">
    <location>
        <begin position="29"/>
        <end position="533"/>
    </location>
</feature>